<evidence type="ECO:0000256" key="2">
    <source>
        <dbReference type="SAM" id="Phobius"/>
    </source>
</evidence>
<name>A0ABR3BHH9_PHYBL</name>
<protein>
    <submittedName>
        <fullName evidence="3">Uncharacterized protein</fullName>
    </submittedName>
</protein>
<sequence>MRSNVAVASNYSRPHNKGPKEVQYRPWNAKAIMEARKAKLKDSPQEIIQSTEINTPELIKSSSVSSDSWVPNISWEEPETPGSTPPNIPTNISEGSTYSLANQDHVSTTSSKTYNNAHQDYVSDEFNIQTCSWPSDTRPVSPIKNIGPLLDLSTDTVSNEQGGYIILGINFDSLSTCKIILNFIYLSIYLSIYCIGITECLLS</sequence>
<feature type="region of interest" description="Disordered" evidence="1">
    <location>
        <begin position="1"/>
        <end position="23"/>
    </location>
</feature>
<comment type="caution">
    <text evidence="3">The sequence shown here is derived from an EMBL/GenBank/DDBJ whole genome shotgun (WGS) entry which is preliminary data.</text>
</comment>
<feature type="compositionally biased region" description="Polar residues" evidence="1">
    <location>
        <begin position="1"/>
        <end position="13"/>
    </location>
</feature>
<feature type="transmembrane region" description="Helical" evidence="2">
    <location>
        <begin position="179"/>
        <end position="202"/>
    </location>
</feature>
<proteinExistence type="predicted"/>
<feature type="region of interest" description="Disordered" evidence="1">
    <location>
        <begin position="68"/>
        <end position="91"/>
    </location>
</feature>
<evidence type="ECO:0000313" key="3">
    <source>
        <dbReference type="EMBL" id="KAL0098166.1"/>
    </source>
</evidence>
<keyword evidence="2" id="KW-0472">Membrane</keyword>
<reference evidence="3 4" key="1">
    <citation type="submission" date="2024-04" db="EMBL/GenBank/DDBJ databases">
        <title>Symmetric and asymmetric DNA N6-adenine methylation regulates different biological responses in Mucorales.</title>
        <authorList>
            <consortium name="Lawrence Berkeley National Laboratory"/>
            <person name="Lax C."/>
            <person name="Mondo S.J."/>
            <person name="Osorio-Concepcion M."/>
            <person name="Muszewska A."/>
            <person name="Corrochano-Luque M."/>
            <person name="Gutierrez G."/>
            <person name="Riley R."/>
            <person name="Lipzen A."/>
            <person name="Guo J."/>
            <person name="Hundley H."/>
            <person name="Amirebrahimi M."/>
            <person name="Ng V."/>
            <person name="Lorenzo-Gutierrez D."/>
            <person name="Binder U."/>
            <person name="Yang J."/>
            <person name="Song Y."/>
            <person name="Canovas D."/>
            <person name="Navarro E."/>
            <person name="Freitag M."/>
            <person name="Gabaldon T."/>
            <person name="Grigoriev I.V."/>
            <person name="Corrochano L.M."/>
            <person name="Nicolas F.E."/>
            <person name="Garre V."/>
        </authorList>
    </citation>
    <scope>NUCLEOTIDE SEQUENCE [LARGE SCALE GENOMIC DNA]</scope>
    <source>
        <strain evidence="3 4">L51</strain>
    </source>
</reference>
<dbReference type="Proteomes" id="UP001448207">
    <property type="component" value="Unassembled WGS sequence"/>
</dbReference>
<dbReference type="EMBL" id="JBCLYO010000001">
    <property type="protein sequence ID" value="KAL0098166.1"/>
    <property type="molecule type" value="Genomic_DNA"/>
</dbReference>
<organism evidence="3 4">
    <name type="scientific">Phycomyces blakesleeanus</name>
    <dbReference type="NCBI Taxonomy" id="4837"/>
    <lineage>
        <taxon>Eukaryota</taxon>
        <taxon>Fungi</taxon>
        <taxon>Fungi incertae sedis</taxon>
        <taxon>Mucoromycota</taxon>
        <taxon>Mucoromycotina</taxon>
        <taxon>Mucoromycetes</taxon>
        <taxon>Mucorales</taxon>
        <taxon>Phycomycetaceae</taxon>
        <taxon>Phycomyces</taxon>
    </lineage>
</organism>
<evidence type="ECO:0000256" key="1">
    <source>
        <dbReference type="SAM" id="MobiDB-lite"/>
    </source>
</evidence>
<keyword evidence="2" id="KW-1133">Transmembrane helix</keyword>
<keyword evidence="2" id="KW-0812">Transmembrane</keyword>
<keyword evidence="4" id="KW-1185">Reference proteome</keyword>
<gene>
    <name evidence="3" type="ORF">J3Q64DRAFT_1091266</name>
</gene>
<evidence type="ECO:0000313" key="4">
    <source>
        <dbReference type="Proteomes" id="UP001448207"/>
    </source>
</evidence>
<accession>A0ABR3BHH9</accession>